<dbReference type="AlphaFoldDB" id="X0WF07"/>
<evidence type="ECO:0000313" key="1">
    <source>
        <dbReference type="EMBL" id="GAG11291.1"/>
    </source>
</evidence>
<proteinExistence type="predicted"/>
<evidence type="ECO:0008006" key="2">
    <source>
        <dbReference type="Google" id="ProtNLM"/>
    </source>
</evidence>
<protein>
    <recommendedName>
        <fullName evidence="2">Transglutaminase-like domain-containing protein</fullName>
    </recommendedName>
</protein>
<reference evidence="1" key="1">
    <citation type="journal article" date="2014" name="Front. Microbiol.">
        <title>High frequency of phylogenetically diverse reductive dehalogenase-homologous genes in deep subseafloor sedimentary metagenomes.</title>
        <authorList>
            <person name="Kawai M."/>
            <person name="Futagami T."/>
            <person name="Toyoda A."/>
            <person name="Takaki Y."/>
            <person name="Nishi S."/>
            <person name="Hori S."/>
            <person name="Arai W."/>
            <person name="Tsubouchi T."/>
            <person name="Morono Y."/>
            <person name="Uchiyama I."/>
            <person name="Ito T."/>
            <person name="Fujiyama A."/>
            <person name="Inagaki F."/>
            <person name="Takami H."/>
        </authorList>
    </citation>
    <scope>NUCLEOTIDE SEQUENCE</scope>
    <source>
        <strain evidence="1">Expedition CK06-06</strain>
    </source>
</reference>
<dbReference type="EMBL" id="BARS01024734">
    <property type="protein sequence ID" value="GAG11291.1"/>
    <property type="molecule type" value="Genomic_DNA"/>
</dbReference>
<accession>X0WF07</accession>
<name>X0WF07_9ZZZZ</name>
<organism evidence="1">
    <name type="scientific">marine sediment metagenome</name>
    <dbReference type="NCBI Taxonomy" id="412755"/>
    <lineage>
        <taxon>unclassified sequences</taxon>
        <taxon>metagenomes</taxon>
        <taxon>ecological metagenomes</taxon>
    </lineage>
</organism>
<feature type="non-terminal residue" evidence="1">
    <location>
        <position position="268"/>
    </location>
</feature>
<dbReference type="InterPro" id="IPR038765">
    <property type="entry name" value="Papain-like_cys_pep_sf"/>
</dbReference>
<dbReference type="Gene3D" id="3.10.620.30">
    <property type="match status" value="1"/>
</dbReference>
<dbReference type="SUPFAM" id="SSF54001">
    <property type="entry name" value="Cysteine proteinases"/>
    <property type="match status" value="1"/>
</dbReference>
<comment type="caution">
    <text evidence="1">The sequence shown here is derived from an EMBL/GenBank/DDBJ whole genome shotgun (WGS) entry which is preliminary data.</text>
</comment>
<sequence>AAAVDNLACKAVNATYNIKHMNTDLKHAIAIFQTLQCLGIQYVKDPSGSPGTRMLDRVKYPAETLEKLNGDCDDTSVLYAALLSAVGIDAAIISYQDHVLTMFNTGIYEKNRYSLSIDTTLSIVHNGTLWIPVETTLISKGFLNAWKTAAEEFHQAVSEGQRVAIIDLEKAWSQYGAVSYEGGKKNWNIANLNAAVLSEIKKVTSGLNNAINSETKKLVNKSSLSVEERNRLGVLYARAGKYAESVTVFEKLVKKAKSSDILNNLGCA</sequence>
<gene>
    <name evidence="1" type="ORF">S01H1_39219</name>
</gene>
<feature type="non-terminal residue" evidence="1">
    <location>
        <position position="1"/>
    </location>
</feature>